<accession>A0A1R1PLU3</accession>
<proteinExistence type="predicted"/>
<evidence type="ECO:0000313" key="3">
    <source>
        <dbReference type="EMBL" id="OMH81935.1"/>
    </source>
</evidence>
<dbReference type="PANTHER" id="PTHR28125">
    <property type="entry name" value="MEIOTIC EXPRESSION UP-REGULATED PROTEIN 26"/>
    <property type="match status" value="1"/>
</dbReference>
<dbReference type="AlphaFoldDB" id="A0A1R1PLU3"/>
<dbReference type="InterPro" id="IPR028012">
    <property type="entry name" value="Rua1_C"/>
</dbReference>
<feature type="compositionally biased region" description="Basic and acidic residues" evidence="1">
    <location>
        <begin position="353"/>
        <end position="370"/>
    </location>
</feature>
<dbReference type="EMBL" id="LSSK01000779">
    <property type="protein sequence ID" value="OMH81935.1"/>
    <property type="molecule type" value="Genomic_DNA"/>
</dbReference>
<dbReference type="PANTHER" id="PTHR28125:SF2">
    <property type="entry name" value="MEIOTIC EXPRESSION UP-REGULATED PROTEIN 26"/>
    <property type="match status" value="1"/>
</dbReference>
<organism evidence="3 4">
    <name type="scientific">Zancudomyces culisetae</name>
    <name type="common">Gut fungus</name>
    <name type="synonym">Smittium culisetae</name>
    <dbReference type="NCBI Taxonomy" id="1213189"/>
    <lineage>
        <taxon>Eukaryota</taxon>
        <taxon>Fungi</taxon>
        <taxon>Fungi incertae sedis</taxon>
        <taxon>Zoopagomycota</taxon>
        <taxon>Kickxellomycotina</taxon>
        <taxon>Harpellomycetes</taxon>
        <taxon>Harpellales</taxon>
        <taxon>Legeriomycetaceae</taxon>
        <taxon>Zancudomyces</taxon>
    </lineage>
</organism>
<keyword evidence="4" id="KW-1185">Reference proteome</keyword>
<protein>
    <submittedName>
        <fullName evidence="3">Meiotic expression up-regulated protein 26</fullName>
    </submittedName>
</protein>
<name>A0A1R1PLU3_ZANCU</name>
<feature type="domain" description="Transcription regulator Rua1 C-terminal" evidence="2">
    <location>
        <begin position="386"/>
        <end position="532"/>
    </location>
</feature>
<evidence type="ECO:0000259" key="2">
    <source>
        <dbReference type="Pfam" id="PF14616"/>
    </source>
</evidence>
<evidence type="ECO:0000313" key="4">
    <source>
        <dbReference type="Proteomes" id="UP000188320"/>
    </source>
</evidence>
<dbReference type="OrthoDB" id="5595379at2759"/>
<sequence length="552" mass="64041">MNSKCNIGKSELNIETKDANYNSIGLFVESIMNEILLFMNADEPETTENTNTPVTREGQKSSLTFLDKSKFSEQNGYTGFVTKMEPNSDNTFKIQPGNHHLYEYNEHLLDDANNLAISPTLFLNNTYTFESIKKPKLLELTERQRKLANHCNELVLYPQNYKDLYKINTILLVCILLEICNNKDNQHDYEEMMLNLTNNNDFNFQAGDSNPTKNNHKKRKQSTVQIDNLGEENYYNQAALRNWNNLEREQKNSVNTHLYNDYAHHIQTSPLEVLQANIYHTPVKRPFSNYYNSLNSNMILHEYIHHPQYSQNCIISPSLYRTPFNQVQNNKPSPGVEYSRDASVCMNNSYIDNTEKPKPELRTDGDEKNHYTPVEVRGLGTSKIGRYHMNFFHGVSSVTGKFYLDPIKYRYVTSYKKMTDGSDVIYMNKDLDINRGLLLEYSSQLLGMPFKIKNEQHPGNIGDLAVLKDSAQVQQNAIPSHYKSENKSAPARRYYKQGLCHNCLLWVNLESNRNVPIKVPKIFWWRHTQKCHNPRPPNTNSPNVFERDNCSI</sequence>
<comment type="caution">
    <text evidence="3">The sequence shown here is derived from an EMBL/GenBank/DDBJ whole genome shotgun (WGS) entry which is preliminary data.</text>
</comment>
<reference evidence="4" key="1">
    <citation type="submission" date="2017-01" db="EMBL/GenBank/DDBJ databases">
        <authorList>
            <person name="Wang Y."/>
            <person name="White M."/>
            <person name="Kvist S."/>
            <person name="Moncalvo J.-M."/>
        </authorList>
    </citation>
    <scope>NUCLEOTIDE SEQUENCE [LARGE SCALE GENOMIC DNA]</scope>
    <source>
        <strain evidence="4">COL-18-3</strain>
    </source>
</reference>
<feature type="region of interest" description="Disordered" evidence="1">
    <location>
        <begin position="353"/>
        <end position="372"/>
    </location>
</feature>
<evidence type="ECO:0000256" key="1">
    <source>
        <dbReference type="SAM" id="MobiDB-lite"/>
    </source>
</evidence>
<gene>
    <name evidence="3" type="ORF">AX774_g4606</name>
</gene>
<dbReference type="Proteomes" id="UP000188320">
    <property type="component" value="Unassembled WGS sequence"/>
</dbReference>
<dbReference type="Pfam" id="PF14616">
    <property type="entry name" value="Rua1_C"/>
    <property type="match status" value="1"/>
</dbReference>